<dbReference type="RefSeq" id="WP_249057446.1">
    <property type="nucleotide sequence ID" value="NZ_JALZWP010000004.1"/>
</dbReference>
<evidence type="ECO:0000256" key="14">
    <source>
        <dbReference type="RuleBase" id="RU365096"/>
    </source>
</evidence>
<dbReference type="InterPro" id="IPR003265">
    <property type="entry name" value="HhH-GPD_domain"/>
</dbReference>
<gene>
    <name evidence="16" type="ORF">M3N55_06135</name>
</gene>
<keyword evidence="11" id="KW-0411">Iron-sulfur</keyword>
<keyword evidence="13 14" id="KW-0326">Glycosidase</keyword>
<evidence type="ECO:0000256" key="10">
    <source>
        <dbReference type="ARBA" id="ARBA00023004"/>
    </source>
</evidence>
<evidence type="ECO:0000256" key="12">
    <source>
        <dbReference type="ARBA" id="ARBA00023204"/>
    </source>
</evidence>
<dbReference type="InterPro" id="IPR044298">
    <property type="entry name" value="MIG/MutY"/>
</dbReference>
<evidence type="ECO:0000256" key="7">
    <source>
        <dbReference type="ARBA" id="ARBA00022723"/>
    </source>
</evidence>
<evidence type="ECO:0000313" key="16">
    <source>
        <dbReference type="EMBL" id="MCL1628305.1"/>
    </source>
</evidence>
<protein>
    <recommendedName>
        <fullName evidence="5 14">Adenine DNA glycosylase</fullName>
        <ecNumber evidence="4 14">3.2.2.31</ecNumber>
    </recommendedName>
</protein>
<dbReference type="SUPFAM" id="SSF55811">
    <property type="entry name" value="Nudix"/>
    <property type="match status" value="1"/>
</dbReference>
<sequence>MRDESAYSQMAAELLAWYDRHARVLPWRVPPDGGKADPYRVWLSEVMLQQTTVAAVKEYFHRFTTRWPNVEALAAADDADVMAEWAGLGYYARARNLLKCARAVAAQGGFPKTRAKLQELPGIGPYTSAAIAAIAFDRPETVLDGNVERVMARIFDDHTPLPAAKPVLTDYAARLTPVQRPGDYAQAVMDLGATICTPRNPACGICPWRGPCAARASGTAPSLPRKTPKAAKPIRFGIAYIGRRSDGAWLLERRPPKGLLGGTLGWPGTVWAESGLVETPPLPANWRALEEEVRHTFTHFHLRLSLRVALLPIDAPGHFVPDAQFNPRDLPTLMRKAHALAASELGA</sequence>
<organism evidence="16 17">
    <name type="scientific">Roseinatronobacter domitianus</name>
    <dbReference type="NCBI Taxonomy" id="2940293"/>
    <lineage>
        <taxon>Bacteria</taxon>
        <taxon>Pseudomonadati</taxon>
        <taxon>Pseudomonadota</taxon>
        <taxon>Alphaproteobacteria</taxon>
        <taxon>Rhodobacterales</taxon>
        <taxon>Paracoccaceae</taxon>
        <taxon>Roseinatronobacter</taxon>
    </lineage>
</organism>
<evidence type="ECO:0000256" key="4">
    <source>
        <dbReference type="ARBA" id="ARBA00012045"/>
    </source>
</evidence>
<dbReference type="Pfam" id="PF10576">
    <property type="entry name" value="EndIII_4Fe-2S"/>
    <property type="match status" value="1"/>
</dbReference>
<evidence type="ECO:0000256" key="6">
    <source>
        <dbReference type="ARBA" id="ARBA00022485"/>
    </source>
</evidence>
<accession>A0ABT0M0B3</accession>
<evidence type="ECO:0000256" key="13">
    <source>
        <dbReference type="ARBA" id="ARBA00023295"/>
    </source>
</evidence>
<comment type="function">
    <text evidence="2">Adenine glycosylase active on G-A mispairs. MutY also corrects error-prone DNA synthesis past GO lesions which are due to the oxidatively damaged form of guanine: 7,8-dihydro-8-oxoguanine (8-oxo-dGTP).</text>
</comment>
<dbReference type="InterPro" id="IPR029119">
    <property type="entry name" value="MutY_C"/>
</dbReference>
<dbReference type="Gene3D" id="3.90.79.10">
    <property type="entry name" value="Nucleoside Triphosphate Pyrophosphohydrolase"/>
    <property type="match status" value="1"/>
</dbReference>
<name>A0ABT0M0B3_9RHOB</name>
<keyword evidence="10 14" id="KW-0408">Iron</keyword>
<evidence type="ECO:0000313" key="17">
    <source>
        <dbReference type="Proteomes" id="UP001202550"/>
    </source>
</evidence>
<dbReference type="Gene3D" id="1.10.1670.10">
    <property type="entry name" value="Helix-hairpin-Helix base-excision DNA repair enzymes (C-terminal)"/>
    <property type="match status" value="1"/>
</dbReference>
<keyword evidence="12" id="KW-0234">DNA repair</keyword>
<dbReference type="Pfam" id="PF00730">
    <property type="entry name" value="HhH-GPD"/>
    <property type="match status" value="1"/>
</dbReference>
<dbReference type="InterPro" id="IPR023170">
    <property type="entry name" value="HhH_base_excis_C"/>
</dbReference>
<dbReference type="Pfam" id="PF14815">
    <property type="entry name" value="NUDIX_4"/>
    <property type="match status" value="1"/>
</dbReference>
<dbReference type="PANTHER" id="PTHR42944:SF1">
    <property type="entry name" value="ADENINE DNA GLYCOSYLASE"/>
    <property type="match status" value="1"/>
</dbReference>
<evidence type="ECO:0000256" key="9">
    <source>
        <dbReference type="ARBA" id="ARBA00022801"/>
    </source>
</evidence>
<dbReference type="EMBL" id="JALZWP010000004">
    <property type="protein sequence ID" value="MCL1628305.1"/>
    <property type="molecule type" value="Genomic_DNA"/>
</dbReference>
<dbReference type="SUPFAM" id="SSF48150">
    <property type="entry name" value="DNA-glycosylase"/>
    <property type="match status" value="1"/>
</dbReference>
<feature type="domain" description="HhH-GPD" evidence="15">
    <location>
        <begin position="47"/>
        <end position="194"/>
    </location>
</feature>
<dbReference type="InterPro" id="IPR011257">
    <property type="entry name" value="DNA_glycosylase"/>
</dbReference>
<keyword evidence="9" id="KW-0378">Hydrolase</keyword>
<evidence type="ECO:0000259" key="15">
    <source>
        <dbReference type="SMART" id="SM00478"/>
    </source>
</evidence>
<keyword evidence="8 14" id="KW-0227">DNA damage</keyword>
<comment type="caution">
    <text evidence="16">The sequence shown here is derived from an EMBL/GenBank/DDBJ whole genome shotgun (WGS) entry which is preliminary data.</text>
</comment>
<evidence type="ECO:0000256" key="2">
    <source>
        <dbReference type="ARBA" id="ARBA00002933"/>
    </source>
</evidence>
<proteinExistence type="inferred from homology"/>
<evidence type="ECO:0000256" key="1">
    <source>
        <dbReference type="ARBA" id="ARBA00000843"/>
    </source>
</evidence>
<comment type="similarity">
    <text evidence="3 14">Belongs to the Nth/MutY family.</text>
</comment>
<dbReference type="InterPro" id="IPR004035">
    <property type="entry name" value="Endouclease-III_FeS-bd_BS"/>
</dbReference>
<dbReference type="EC" id="3.2.2.31" evidence="4 14"/>
<comment type="catalytic activity">
    <reaction evidence="1 14">
        <text>Hydrolyzes free adenine bases from 7,8-dihydro-8-oxoguanine:adenine mismatched double-stranded DNA, leaving an apurinic site.</text>
        <dbReference type="EC" id="3.2.2.31"/>
    </reaction>
</comment>
<evidence type="ECO:0000256" key="3">
    <source>
        <dbReference type="ARBA" id="ARBA00008343"/>
    </source>
</evidence>
<evidence type="ECO:0000256" key="8">
    <source>
        <dbReference type="ARBA" id="ARBA00022763"/>
    </source>
</evidence>
<reference evidence="16 17" key="1">
    <citation type="submission" date="2022-05" db="EMBL/GenBank/DDBJ databases">
        <title>Seasonal and diel survey of microbial diversity of the Tyrrhenian coast.</title>
        <authorList>
            <person name="Gattoni G."/>
            <person name="Corral P."/>
        </authorList>
    </citation>
    <scope>NUCLEOTIDE SEQUENCE [LARGE SCALE GENOMIC DNA]</scope>
    <source>
        <strain evidence="16 17">V10</strain>
    </source>
</reference>
<dbReference type="Gene3D" id="1.10.340.30">
    <property type="entry name" value="Hypothetical protein, domain 2"/>
    <property type="match status" value="1"/>
</dbReference>
<comment type="cofactor">
    <cofactor evidence="14">
        <name>[4Fe-4S] cluster</name>
        <dbReference type="ChEBI" id="CHEBI:49883"/>
    </cofactor>
    <text evidence="14">Binds 1 [4Fe-4S] cluster.</text>
</comment>
<evidence type="ECO:0000256" key="11">
    <source>
        <dbReference type="ARBA" id="ARBA00023014"/>
    </source>
</evidence>
<dbReference type="Proteomes" id="UP001202550">
    <property type="component" value="Unassembled WGS sequence"/>
</dbReference>
<evidence type="ECO:0000256" key="5">
    <source>
        <dbReference type="ARBA" id="ARBA00022023"/>
    </source>
</evidence>
<keyword evidence="17" id="KW-1185">Reference proteome</keyword>
<dbReference type="InterPro" id="IPR003651">
    <property type="entry name" value="Endonuclease3_FeS-loop_motif"/>
</dbReference>
<dbReference type="InterPro" id="IPR015797">
    <property type="entry name" value="NUDIX_hydrolase-like_dom_sf"/>
</dbReference>
<dbReference type="SMART" id="SM00478">
    <property type="entry name" value="ENDO3c"/>
    <property type="match status" value="1"/>
</dbReference>
<dbReference type="PANTHER" id="PTHR42944">
    <property type="entry name" value="ADENINE DNA GLYCOSYLASE"/>
    <property type="match status" value="1"/>
</dbReference>
<keyword evidence="7" id="KW-0479">Metal-binding</keyword>
<keyword evidence="6" id="KW-0004">4Fe-4S</keyword>
<dbReference type="CDD" id="cd00056">
    <property type="entry name" value="ENDO3c"/>
    <property type="match status" value="1"/>
</dbReference>
<dbReference type="CDD" id="cd03431">
    <property type="entry name" value="NUDIX_DNA_Glycosylase_C-MutY"/>
    <property type="match status" value="1"/>
</dbReference>
<dbReference type="PROSITE" id="PS00764">
    <property type="entry name" value="ENDONUCLEASE_III_1"/>
    <property type="match status" value="1"/>
</dbReference>